<accession>A0A1J5QYK5</accession>
<comment type="caution">
    <text evidence="2">The sequence shown here is derived from an EMBL/GenBank/DDBJ whole genome shotgun (WGS) entry which is preliminary data.</text>
</comment>
<dbReference type="EMBL" id="MLJW01000376">
    <property type="protein sequence ID" value="OIQ88346.1"/>
    <property type="molecule type" value="Genomic_DNA"/>
</dbReference>
<dbReference type="Pfam" id="PF00248">
    <property type="entry name" value="Aldo_ket_red"/>
    <property type="match status" value="1"/>
</dbReference>
<dbReference type="InterPro" id="IPR053135">
    <property type="entry name" value="AKR2_Oxidoreductase"/>
</dbReference>
<dbReference type="PANTHER" id="PTHR43312">
    <property type="entry name" value="D-THREO-ALDOSE 1-DEHYDROGENASE"/>
    <property type="match status" value="1"/>
</dbReference>
<protein>
    <submittedName>
        <fullName evidence="2">2,5-diketo-D-gluconate reductase B</fullName>
    </submittedName>
</protein>
<dbReference type="InterPro" id="IPR023210">
    <property type="entry name" value="NADP_OxRdtase_dom"/>
</dbReference>
<dbReference type="AlphaFoldDB" id="A0A1J5QYK5"/>
<name>A0A1J5QYK5_9ZZZZ</name>
<dbReference type="Gene3D" id="3.20.20.100">
    <property type="entry name" value="NADP-dependent oxidoreductase domain"/>
    <property type="match status" value="1"/>
</dbReference>
<dbReference type="GO" id="GO:0016491">
    <property type="term" value="F:oxidoreductase activity"/>
    <property type="evidence" value="ECO:0007669"/>
    <property type="project" value="InterPro"/>
</dbReference>
<sequence length="292" mass="31839">MKIGLGTVQFGMSYGISNTGGQVPQAEVASILMLAAARGIQVLDTAALYGNSEAALGHVLAPDNEFKIVTKTPRFGKKSIDESDVSSLVGSFQRSLRHLRKTTIYGLLIHQADDLLAPGGAALFRAMEGLKDQGLVKKIGVSVYTGEQIDEVMESFAVDLVQLPVSVLDQRLVQSGHLARLKEYGVEVHARSVFLQGLLLMEPESLPPYFISVKKHLQDYREMLKQDGTTPLQAALAFVCNLDEVAVTLCGVESKEQLSQLMEPPEHSIGKEEYSQFALNDADILNPANWKL</sequence>
<dbReference type="PANTHER" id="PTHR43312:SF1">
    <property type="entry name" value="NADP-DEPENDENT OXIDOREDUCTASE DOMAIN-CONTAINING PROTEIN"/>
    <property type="match status" value="1"/>
</dbReference>
<dbReference type="InterPro" id="IPR036812">
    <property type="entry name" value="NAD(P)_OxRdtase_dom_sf"/>
</dbReference>
<evidence type="ECO:0000313" key="2">
    <source>
        <dbReference type="EMBL" id="OIQ88346.1"/>
    </source>
</evidence>
<dbReference type="PRINTS" id="PR00069">
    <property type="entry name" value="ALDKETRDTASE"/>
</dbReference>
<gene>
    <name evidence="2" type="ORF">GALL_297830</name>
</gene>
<dbReference type="CDD" id="cd19097">
    <property type="entry name" value="AKR_unchar"/>
    <property type="match status" value="1"/>
</dbReference>
<dbReference type="SUPFAM" id="SSF51430">
    <property type="entry name" value="NAD(P)-linked oxidoreductase"/>
    <property type="match status" value="1"/>
</dbReference>
<proteinExistence type="predicted"/>
<reference evidence="2" key="1">
    <citation type="submission" date="2016-10" db="EMBL/GenBank/DDBJ databases">
        <title>Sequence of Gallionella enrichment culture.</title>
        <authorList>
            <person name="Poehlein A."/>
            <person name="Muehling M."/>
            <person name="Daniel R."/>
        </authorList>
    </citation>
    <scope>NUCLEOTIDE SEQUENCE</scope>
</reference>
<evidence type="ECO:0000259" key="1">
    <source>
        <dbReference type="Pfam" id="PF00248"/>
    </source>
</evidence>
<feature type="domain" description="NADP-dependent oxidoreductase" evidence="1">
    <location>
        <begin position="2"/>
        <end position="276"/>
    </location>
</feature>
<dbReference type="InterPro" id="IPR020471">
    <property type="entry name" value="AKR"/>
</dbReference>
<organism evidence="2">
    <name type="scientific">mine drainage metagenome</name>
    <dbReference type="NCBI Taxonomy" id="410659"/>
    <lineage>
        <taxon>unclassified sequences</taxon>
        <taxon>metagenomes</taxon>
        <taxon>ecological metagenomes</taxon>
    </lineage>
</organism>